<dbReference type="Gene3D" id="3.90.550.10">
    <property type="entry name" value="Spore Coat Polysaccharide Biosynthesis Protein SpsA, Chain A"/>
    <property type="match status" value="1"/>
</dbReference>
<comment type="domain">
    <text evidence="8">The N-terminal domain determines nucleotide recognition and specific binding, while the C-terminal domain determines the specific binding to the target protein.</text>
</comment>
<evidence type="ECO:0000256" key="2">
    <source>
        <dbReference type="ARBA" id="ARBA00022679"/>
    </source>
</evidence>
<proteinExistence type="inferred from homology"/>
<dbReference type="Pfam" id="PF12804">
    <property type="entry name" value="NTP_transf_3"/>
    <property type="match status" value="1"/>
</dbReference>
<comment type="caution">
    <text evidence="8">Lacks conserved residue(s) required for the propagation of feature annotation.</text>
</comment>
<accession>A0A261RXD4</accession>
<feature type="domain" description="MobA-like NTP transferase" evidence="9">
    <location>
        <begin position="8"/>
        <end position="159"/>
    </location>
</feature>
<dbReference type="EMBL" id="NEVL01000005">
    <property type="protein sequence ID" value="OZI29322.1"/>
    <property type="molecule type" value="Genomic_DNA"/>
</dbReference>
<feature type="binding site" evidence="8">
    <location>
        <position position="101"/>
    </location>
    <ligand>
        <name>Mg(2+)</name>
        <dbReference type="ChEBI" id="CHEBI:18420"/>
    </ligand>
</feature>
<comment type="function">
    <text evidence="8">Transfers a GMP moiety from GTP to Mo-molybdopterin (Mo-MPT) cofactor (Moco or molybdenum cofactor) to form Mo-molybdopterin guanine dinucleotide (Mo-MGD) cofactor.</text>
</comment>
<evidence type="ECO:0000259" key="9">
    <source>
        <dbReference type="Pfam" id="PF12804"/>
    </source>
</evidence>
<keyword evidence="10" id="KW-0548">Nucleotidyltransferase</keyword>
<keyword evidence="2 8" id="KW-0808">Transferase</keyword>
<evidence type="ECO:0000256" key="8">
    <source>
        <dbReference type="HAMAP-Rule" id="MF_00316"/>
    </source>
</evidence>
<dbReference type="GO" id="GO:0046872">
    <property type="term" value="F:metal ion binding"/>
    <property type="evidence" value="ECO:0007669"/>
    <property type="project" value="UniProtKB-KW"/>
</dbReference>
<evidence type="ECO:0000313" key="13">
    <source>
        <dbReference type="Proteomes" id="UP000217005"/>
    </source>
</evidence>
<dbReference type="InterPro" id="IPR029044">
    <property type="entry name" value="Nucleotide-diphossugar_trans"/>
</dbReference>
<evidence type="ECO:0000256" key="4">
    <source>
        <dbReference type="ARBA" id="ARBA00022741"/>
    </source>
</evidence>
<protein>
    <recommendedName>
        <fullName evidence="8">Molybdenum cofactor guanylyltransferase</fullName>
        <shortName evidence="8">MoCo guanylyltransferase</shortName>
        <ecNumber evidence="8">2.7.7.77</ecNumber>
    </recommendedName>
    <alternativeName>
        <fullName evidence="8">GTP:molybdopterin guanylyltransferase</fullName>
    </alternativeName>
    <alternativeName>
        <fullName evidence="8">Mo-MPT guanylyltransferase</fullName>
    </alternativeName>
    <alternativeName>
        <fullName evidence="8">Molybdopterin guanylyltransferase</fullName>
    </alternativeName>
    <alternativeName>
        <fullName evidence="8">Molybdopterin-guanine dinucleotide synthase</fullName>
        <shortName evidence="8">MGD synthase</shortName>
    </alternativeName>
</protein>
<dbReference type="OrthoDB" id="9788394at2"/>
<dbReference type="GO" id="GO:0061603">
    <property type="term" value="F:molybdenum cofactor guanylyltransferase activity"/>
    <property type="evidence" value="ECO:0007669"/>
    <property type="project" value="UniProtKB-EC"/>
</dbReference>
<gene>
    <name evidence="8 10" type="primary">mobA</name>
    <name evidence="11" type="ORF">CAL27_08810</name>
    <name evidence="10" type="ORF">CEG14_20970</name>
</gene>
<dbReference type="PANTHER" id="PTHR19136">
    <property type="entry name" value="MOLYBDENUM COFACTOR GUANYLYLTRANSFERASE"/>
    <property type="match status" value="1"/>
</dbReference>
<keyword evidence="3 8" id="KW-0479">Metal-binding</keyword>
<comment type="caution">
    <text evidence="10">The sequence shown here is derived from an EMBL/GenBank/DDBJ whole genome shotgun (WGS) entry which is preliminary data.</text>
</comment>
<dbReference type="Proteomes" id="UP000216354">
    <property type="component" value="Unassembled WGS sequence"/>
</dbReference>
<dbReference type="PANTHER" id="PTHR19136:SF81">
    <property type="entry name" value="MOLYBDENUM COFACTOR GUANYLYLTRANSFERASE"/>
    <property type="match status" value="1"/>
</dbReference>
<comment type="cofactor">
    <cofactor evidence="8">
        <name>Mg(2+)</name>
        <dbReference type="ChEBI" id="CHEBI:18420"/>
    </cofactor>
</comment>
<dbReference type="SUPFAM" id="SSF53448">
    <property type="entry name" value="Nucleotide-diphospho-sugar transferases"/>
    <property type="match status" value="1"/>
</dbReference>
<keyword evidence="7 8" id="KW-0501">Molybdenum cofactor biosynthesis</keyword>
<comment type="subcellular location">
    <subcellularLocation>
        <location evidence="8">Cytoplasm</location>
    </subcellularLocation>
</comment>
<reference evidence="11 12" key="2">
    <citation type="submission" date="2017-05" db="EMBL/GenBank/DDBJ databases">
        <title>Complete and WGS of Bordetella genogroups.</title>
        <authorList>
            <person name="Spilker T."/>
            <person name="Lipuma J."/>
        </authorList>
    </citation>
    <scope>NUCLEOTIDE SEQUENCE [LARGE SCALE GENOMIC DNA]</scope>
    <source>
        <strain evidence="11 12">AU9795</strain>
    </source>
</reference>
<dbReference type="Proteomes" id="UP000217005">
    <property type="component" value="Unassembled WGS sequence"/>
</dbReference>
<keyword evidence="1 8" id="KW-0963">Cytoplasm</keyword>
<comment type="subunit">
    <text evidence="8">Monomer.</text>
</comment>
<feature type="binding site" evidence="8">
    <location>
        <begin position="11"/>
        <end position="13"/>
    </location>
    <ligand>
        <name>GTP</name>
        <dbReference type="ChEBI" id="CHEBI:37565"/>
    </ligand>
</feature>
<evidence type="ECO:0000313" key="12">
    <source>
        <dbReference type="Proteomes" id="UP000216354"/>
    </source>
</evidence>
<keyword evidence="6 8" id="KW-0342">GTP-binding</keyword>
<name>A0A261RXD4_9BORD</name>
<evidence type="ECO:0000313" key="11">
    <source>
        <dbReference type="EMBL" id="OZI66064.1"/>
    </source>
</evidence>
<dbReference type="NCBIfam" id="TIGR02665">
    <property type="entry name" value="molyb_mobA"/>
    <property type="match status" value="1"/>
</dbReference>
<evidence type="ECO:0000256" key="5">
    <source>
        <dbReference type="ARBA" id="ARBA00022842"/>
    </source>
</evidence>
<dbReference type="InterPro" id="IPR025877">
    <property type="entry name" value="MobA-like_NTP_Trfase"/>
</dbReference>
<dbReference type="EC" id="2.7.7.77" evidence="8"/>
<evidence type="ECO:0000256" key="3">
    <source>
        <dbReference type="ARBA" id="ARBA00022723"/>
    </source>
</evidence>
<dbReference type="AlphaFoldDB" id="A0A261RXD4"/>
<feature type="binding site" evidence="8">
    <location>
        <position position="101"/>
    </location>
    <ligand>
        <name>GTP</name>
        <dbReference type="ChEBI" id="CHEBI:37565"/>
    </ligand>
</feature>
<dbReference type="InterPro" id="IPR013482">
    <property type="entry name" value="Molybde_CF_guanTrfase"/>
</dbReference>
<evidence type="ECO:0000256" key="7">
    <source>
        <dbReference type="ARBA" id="ARBA00023150"/>
    </source>
</evidence>
<dbReference type="GO" id="GO:0005525">
    <property type="term" value="F:GTP binding"/>
    <property type="evidence" value="ECO:0007669"/>
    <property type="project" value="UniProtKB-UniRule"/>
</dbReference>
<sequence>MARGHVAGLILAGGQGQRVNAADKGLLAWRGEPLVSHVARRLAPQVGRLIVSANRNQDTYAHYGEVVGDDAALGAWQGPLAGVAAGLAAWREGWLVCVPCDTPLIPDTLAARLIGAAARAGCRVGVASSLGRRHAVCMAVRAEALDGLRAYLAGGDRKVALWQEQAGCVEVPFDDQPAAFLNLNTAEDFAFAQS</sequence>
<comment type="catalytic activity">
    <reaction evidence="8">
        <text>Mo-molybdopterin + GTP + H(+) = Mo-molybdopterin guanine dinucleotide + diphosphate</text>
        <dbReference type="Rhea" id="RHEA:34243"/>
        <dbReference type="ChEBI" id="CHEBI:15378"/>
        <dbReference type="ChEBI" id="CHEBI:33019"/>
        <dbReference type="ChEBI" id="CHEBI:37565"/>
        <dbReference type="ChEBI" id="CHEBI:71302"/>
        <dbReference type="ChEBI" id="CHEBI:71310"/>
        <dbReference type="EC" id="2.7.7.77"/>
    </reaction>
</comment>
<dbReference type="RefSeq" id="WP_094828559.1">
    <property type="nucleotide sequence ID" value="NZ_NEVL01000005.1"/>
</dbReference>
<dbReference type="EMBL" id="NEVR01000002">
    <property type="protein sequence ID" value="OZI66064.1"/>
    <property type="molecule type" value="Genomic_DNA"/>
</dbReference>
<organism evidence="10 13">
    <name type="scientific">Bordetella genomosp. 1</name>
    <dbReference type="NCBI Taxonomy" id="1395607"/>
    <lineage>
        <taxon>Bacteria</taxon>
        <taxon>Pseudomonadati</taxon>
        <taxon>Pseudomonadota</taxon>
        <taxon>Betaproteobacteria</taxon>
        <taxon>Burkholderiales</taxon>
        <taxon>Alcaligenaceae</taxon>
        <taxon>Bordetella</taxon>
    </lineage>
</organism>
<dbReference type="HAMAP" id="MF_00316">
    <property type="entry name" value="MobA"/>
    <property type="match status" value="1"/>
</dbReference>
<comment type="similarity">
    <text evidence="8">Belongs to the MobA family.</text>
</comment>
<keyword evidence="4 8" id="KW-0547">Nucleotide-binding</keyword>
<dbReference type="CDD" id="cd02503">
    <property type="entry name" value="MobA"/>
    <property type="match status" value="1"/>
</dbReference>
<dbReference type="GO" id="GO:1902758">
    <property type="term" value="P:bis(molybdopterin guanine dinucleotide)molybdenum biosynthetic process"/>
    <property type="evidence" value="ECO:0007669"/>
    <property type="project" value="TreeGrafter"/>
</dbReference>
<feature type="binding site" evidence="8">
    <location>
        <position position="70"/>
    </location>
    <ligand>
        <name>GTP</name>
        <dbReference type="ChEBI" id="CHEBI:37565"/>
    </ligand>
</feature>
<keyword evidence="5 8" id="KW-0460">Magnesium</keyword>
<feature type="binding site" evidence="8">
    <location>
        <position position="24"/>
    </location>
    <ligand>
        <name>GTP</name>
        <dbReference type="ChEBI" id="CHEBI:37565"/>
    </ligand>
</feature>
<evidence type="ECO:0000256" key="6">
    <source>
        <dbReference type="ARBA" id="ARBA00023134"/>
    </source>
</evidence>
<keyword evidence="12" id="KW-1185">Reference proteome</keyword>
<dbReference type="GO" id="GO:0005737">
    <property type="term" value="C:cytoplasm"/>
    <property type="evidence" value="ECO:0007669"/>
    <property type="project" value="UniProtKB-SubCell"/>
</dbReference>
<reference evidence="10 13" key="1">
    <citation type="submission" date="2017-05" db="EMBL/GenBank/DDBJ databases">
        <title>Complete and WGS of Bordetella genogroups.</title>
        <authorList>
            <person name="Spilker T."/>
            <person name="LiPuma J."/>
        </authorList>
    </citation>
    <scope>NUCLEOTIDE SEQUENCE [LARGE SCALE GENOMIC DNA]</scope>
    <source>
        <strain evidence="10 13">AU17610</strain>
    </source>
</reference>
<evidence type="ECO:0000313" key="10">
    <source>
        <dbReference type="EMBL" id="OZI29322.1"/>
    </source>
</evidence>
<evidence type="ECO:0000256" key="1">
    <source>
        <dbReference type="ARBA" id="ARBA00022490"/>
    </source>
</evidence>